<evidence type="ECO:0000256" key="6">
    <source>
        <dbReference type="RuleBase" id="RU363053"/>
    </source>
</evidence>
<proteinExistence type="inferred from homology"/>
<evidence type="ECO:0000256" key="2">
    <source>
        <dbReference type="ARBA" id="ARBA00006824"/>
    </source>
</evidence>
<organism evidence="8 9">
    <name type="scientific">Kwoniella dendrophila CBS 6074</name>
    <dbReference type="NCBI Taxonomy" id="1295534"/>
    <lineage>
        <taxon>Eukaryota</taxon>
        <taxon>Fungi</taxon>
        <taxon>Dikarya</taxon>
        <taxon>Basidiomycota</taxon>
        <taxon>Agaricomycotina</taxon>
        <taxon>Tremellomycetes</taxon>
        <taxon>Tremellales</taxon>
        <taxon>Cryptococcaceae</taxon>
        <taxon>Kwoniella</taxon>
    </lineage>
</organism>
<keyword evidence="4" id="KW-1133">Transmembrane helix</keyword>
<dbReference type="GeneID" id="91097398"/>
<dbReference type="GO" id="GO:0016020">
    <property type="term" value="C:membrane"/>
    <property type="evidence" value="ECO:0007669"/>
    <property type="project" value="UniProtKB-SubCell"/>
</dbReference>
<evidence type="ECO:0000313" key="8">
    <source>
        <dbReference type="EMBL" id="WWC91782.1"/>
    </source>
</evidence>
<dbReference type="EMBL" id="CP144106">
    <property type="protein sequence ID" value="WWC91782.1"/>
    <property type="molecule type" value="Genomic_DNA"/>
</dbReference>
<dbReference type="PANTHER" id="PTHR11266">
    <property type="entry name" value="PEROXISOMAL MEMBRANE PROTEIN 2, PXMP2 MPV17"/>
    <property type="match status" value="1"/>
</dbReference>
<evidence type="ECO:0000256" key="4">
    <source>
        <dbReference type="ARBA" id="ARBA00022989"/>
    </source>
</evidence>
<feature type="region of interest" description="Disordered" evidence="7">
    <location>
        <begin position="232"/>
        <end position="282"/>
    </location>
</feature>
<dbReference type="Proteomes" id="UP001355207">
    <property type="component" value="Chromosome 9"/>
</dbReference>
<dbReference type="Pfam" id="PF04117">
    <property type="entry name" value="Mpv17_PMP22"/>
    <property type="match status" value="1"/>
</dbReference>
<accession>A0AAX4K4L1</accession>
<evidence type="ECO:0008006" key="10">
    <source>
        <dbReference type="Google" id="ProtNLM"/>
    </source>
</evidence>
<keyword evidence="5" id="KW-0472">Membrane</keyword>
<dbReference type="GO" id="GO:0005739">
    <property type="term" value="C:mitochondrion"/>
    <property type="evidence" value="ECO:0007669"/>
    <property type="project" value="TreeGrafter"/>
</dbReference>
<evidence type="ECO:0000256" key="3">
    <source>
        <dbReference type="ARBA" id="ARBA00022692"/>
    </source>
</evidence>
<comment type="similarity">
    <text evidence="2 6">Belongs to the peroxisomal membrane protein PXMP2/4 family.</text>
</comment>
<evidence type="ECO:0000256" key="7">
    <source>
        <dbReference type="SAM" id="MobiDB-lite"/>
    </source>
</evidence>
<dbReference type="PANTHER" id="PTHR11266:SF17">
    <property type="entry name" value="PROTEIN MPV17"/>
    <property type="match status" value="1"/>
</dbReference>
<reference evidence="8 9" key="1">
    <citation type="submission" date="2024-01" db="EMBL/GenBank/DDBJ databases">
        <title>Comparative genomics of Cryptococcus and Kwoniella reveals pathogenesis evolution and contrasting modes of karyotype evolution via chromosome fusion or intercentromeric recombination.</title>
        <authorList>
            <person name="Coelho M.A."/>
            <person name="David-Palma M."/>
            <person name="Shea T."/>
            <person name="Bowers K."/>
            <person name="McGinley-Smith S."/>
            <person name="Mohammad A.W."/>
            <person name="Gnirke A."/>
            <person name="Yurkov A.M."/>
            <person name="Nowrousian M."/>
            <person name="Sun S."/>
            <person name="Cuomo C.A."/>
            <person name="Heitman J."/>
        </authorList>
    </citation>
    <scope>NUCLEOTIDE SEQUENCE [LARGE SCALE GENOMIC DNA]</scope>
    <source>
        <strain evidence="8 9">CBS 6074</strain>
    </source>
</reference>
<evidence type="ECO:0000256" key="1">
    <source>
        <dbReference type="ARBA" id="ARBA00004141"/>
    </source>
</evidence>
<gene>
    <name evidence="8" type="ORF">L201_006729</name>
</gene>
<keyword evidence="9" id="KW-1185">Reference proteome</keyword>
<evidence type="ECO:0000256" key="5">
    <source>
        <dbReference type="ARBA" id="ARBA00023136"/>
    </source>
</evidence>
<dbReference type="InterPro" id="IPR007248">
    <property type="entry name" value="Mpv17_PMP22"/>
</dbReference>
<dbReference type="AlphaFoldDB" id="A0AAX4K4L1"/>
<comment type="subcellular location">
    <subcellularLocation>
        <location evidence="1">Membrane</location>
        <topology evidence="1">Multi-pass membrane protein</topology>
    </subcellularLocation>
</comment>
<name>A0AAX4K4L1_9TREE</name>
<protein>
    <recommendedName>
        <fullName evidence="10">Protein SYM1</fullName>
    </recommendedName>
</protein>
<keyword evidence="3" id="KW-0812">Transmembrane</keyword>
<evidence type="ECO:0000313" key="9">
    <source>
        <dbReference type="Proteomes" id="UP001355207"/>
    </source>
</evidence>
<feature type="compositionally biased region" description="Basic and acidic residues" evidence="7">
    <location>
        <begin position="244"/>
        <end position="271"/>
    </location>
</feature>
<dbReference type="RefSeq" id="XP_066078544.1">
    <property type="nucleotide sequence ID" value="XM_066222447.1"/>
</dbReference>
<sequence length="282" mass="32077">MAAIPRPGLFSRIWLSYTTALRQKPLRTKMIQSGVLYISADLVAQFGIEGKSIISRPNDGREEEQEMYDPIRTARLSIYGSTIFAPLAHYWLNSIERIALGSKFKTIAARLALDICLWSPFVTFMFPTCLGLLEGKRIDEVRKKVAHGWFPTWQKAVMVFGPTQIINFSLIPQQHRLLTVQSVGLCWNIFLSWQNNRNNKLLSNAEILLEQAKSDSLKLNKQFNQQQQHLSIHGEQVSEEDVEESKKDLEEAQSKVDKAKNKKESLKKQGGEDGVGVKMAWS</sequence>